<gene>
    <name evidence="1" type="ORF">N7496_006530</name>
</gene>
<dbReference type="SUPFAM" id="SSF55961">
    <property type="entry name" value="Bet v1-like"/>
    <property type="match status" value="1"/>
</dbReference>
<dbReference type="EMBL" id="JAPZBS010000005">
    <property type="protein sequence ID" value="KAJ5370438.1"/>
    <property type="molecule type" value="Genomic_DNA"/>
</dbReference>
<dbReference type="InterPro" id="IPR029045">
    <property type="entry name" value="ClpP/crotonase-like_dom_sf"/>
</dbReference>
<accession>A0A9W9S6C0</accession>
<reference evidence="1" key="1">
    <citation type="submission" date="2022-11" db="EMBL/GenBank/DDBJ databases">
        <authorList>
            <person name="Petersen C."/>
        </authorList>
    </citation>
    <scope>NUCLEOTIDE SEQUENCE</scope>
    <source>
        <strain evidence="1">IBT 29864</strain>
    </source>
</reference>
<dbReference type="Pfam" id="PF00378">
    <property type="entry name" value="ECH_1"/>
    <property type="match status" value="1"/>
</dbReference>
<name>A0A9W9S6C0_9EURO</name>
<dbReference type="InterPro" id="IPR019587">
    <property type="entry name" value="Polyketide_cyclase/dehydratase"/>
</dbReference>
<keyword evidence="2" id="KW-1185">Reference proteome</keyword>
<comment type="caution">
    <text evidence="1">The sequence shown here is derived from an EMBL/GenBank/DDBJ whole genome shotgun (WGS) entry which is preliminary data.</text>
</comment>
<dbReference type="SUPFAM" id="SSF52096">
    <property type="entry name" value="ClpP/crotonase"/>
    <property type="match status" value="1"/>
</dbReference>
<dbReference type="GeneID" id="81438638"/>
<evidence type="ECO:0000313" key="2">
    <source>
        <dbReference type="Proteomes" id="UP001147782"/>
    </source>
</evidence>
<sequence>MASYQYTDIKVEVKGKIGVIKFNRPKSLNSFGVNLLVDTLHAVKELDEHPDTVFTVLTGEGRFFSAGADVRGSRPLDEGMADLTKTQLKLLHLSRFTTMMELMRSLIDHKKVFVLALNGPGVGGGAAWFQGIADIILASETTYLQVPFNSLALVPESGSATNLARHMGVHRANDFLMFGRKLTVQELEGWGLINRTFPVDGFHNSVVEFLEKQLEVNDGVSMMETKRLQNLPLRSERILAVYNATDALSERLASGAPAARFRAKKAELEVWRKKTRLRMLEDYVNVVSASKYSQPDSLAIAKGGGAPKEKEQLLLHTHLIQNNPRSSPAPHFFSPSTLHTTQQGLDKMPRNESKIEIAAPPAKVREVLLNFSAYPEWHTDFIKGITIQDESKTAESLVNGDKVECNIEGWKFIAEIRENSEGMFSWQGPPVMTVAGLHQFRMEPAKDGTATIFTQSEDLKGPLSFLMSPSLLGKKMAADFAEFNRDLKARAEAS</sequence>
<dbReference type="InterPro" id="IPR051053">
    <property type="entry name" value="ECH/Chromodomain_protein"/>
</dbReference>
<reference evidence="1" key="2">
    <citation type="journal article" date="2023" name="IMA Fungus">
        <title>Comparative genomic study of the Penicillium genus elucidates a diverse pangenome and 15 lateral gene transfer events.</title>
        <authorList>
            <person name="Petersen C."/>
            <person name="Sorensen T."/>
            <person name="Nielsen M.R."/>
            <person name="Sondergaard T.E."/>
            <person name="Sorensen J.L."/>
            <person name="Fitzpatrick D.A."/>
            <person name="Frisvad J.C."/>
            <person name="Nielsen K.L."/>
        </authorList>
    </citation>
    <scope>NUCLEOTIDE SEQUENCE</scope>
    <source>
        <strain evidence="1">IBT 29864</strain>
    </source>
</reference>
<dbReference type="RefSeq" id="XP_056554872.1">
    <property type="nucleotide sequence ID" value="XM_056699459.1"/>
</dbReference>
<dbReference type="Gene3D" id="3.90.226.10">
    <property type="entry name" value="2-enoyl-CoA Hydratase, Chain A, domain 1"/>
    <property type="match status" value="1"/>
</dbReference>
<dbReference type="Pfam" id="PF10604">
    <property type="entry name" value="Polyketide_cyc2"/>
    <property type="match status" value="1"/>
</dbReference>
<dbReference type="Gene3D" id="3.30.530.20">
    <property type="match status" value="1"/>
</dbReference>
<dbReference type="Proteomes" id="UP001147782">
    <property type="component" value="Unassembled WGS sequence"/>
</dbReference>
<dbReference type="PANTHER" id="PTHR43684">
    <property type="match status" value="1"/>
</dbReference>
<protein>
    <submittedName>
        <fullName evidence="1">Uncharacterized protein</fullName>
    </submittedName>
</protein>
<dbReference type="PANTHER" id="PTHR43684:SF3">
    <property type="entry name" value="PEROXISOMAL D3,D2-ENOYL-COA ISOMERASE"/>
    <property type="match status" value="1"/>
</dbReference>
<organism evidence="1 2">
    <name type="scientific">Penicillium cataractarum</name>
    <dbReference type="NCBI Taxonomy" id="2100454"/>
    <lineage>
        <taxon>Eukaryota</taxon>
        <taxon>Fungi</taxon>
        <taxon>Dikarya</taxon>
        <taxon>Ascomycota</taxon>
        <taxon>Pezizomycotina</taxon>
        <taxon>Eurotiomycetes</taxon>
        <taxon>Eurotiomycetidae</taxon>
        <taxon>Eurotiales</taxon>
        <taxon>Aspergillaceae</taxon>
        <taxon>Penicillium</taxon>
    </lineage>
</organism>
<dbReference type="CDD" id="cd07822">
    <property type="entry name" value="SRPBCC_4"/>
    <property type="match status" value="1"/>
</dbReference>
<proteinExistence type="predicted"/>
<evidence type="ECO:0000313" key="1">
    <source>
        <dbReference type="EMBL" id="KAJ5370438.1"/>
    </source>
</evidence>
<dbReference type="InterPro" id="IPR001753">
    <property type="entry name" value="Enoyl-CoA_hydra/iso"/>
</dbReference>
<dbReference type="GO" id="GO:0005782">
    <property type="term" value="C:peroxisomal matrix"/>
    <property type="evidence" value="ECO:0007669"/>
    <property type="project" value="TreeGrafter"/>
</dbReference>
<dbReference type="InterPro" id="IPR023393">
    <property type="entry name" value="START-like_dom_sf"/>
</dbReference>
<dbReference type="OrthoDB" id="448450at2759"/>
<dbReference type="CDD" id="cd06558">
    <property type="entry name" value="crotonase-like"/>
    <property type="match status" value="1"/>
</dbReference>
<dbReference type="AlphaFoldDB" id="A0A9W9S6C0"/>
<dbReference type="GO" id="GO:0006635">
    <property type="term" value="P:fatty acid beta-oxidation"/>
    <property type="evidence" value="ECO:0007669"/>
    <property type="project" value="TreeGrafter"/>
</dbReference>